<feature type="domain" description="Aminotransferase class I/classII large" evidence="7">
    <location>
        <begin position="32"/>
        <end position="392"/>
    </location>
</feature>
<dbReference type="GO" id="GO:0006520">
    <property type="term" value="P:amino acid metabolic process"/>
    <property type="evidence" value="ECO:0007669"/>
    <property type="project" value="InterPro"/>
</dbReference>
<evidence type="ECO:0000313" key="8">
    <source>
        <dbReference type="EMBL" id="QNN68930.1"/>
    </source>
</evidence>
<dbReference type="GO" id="GO:0030170">
    <property type="term" value="F:pyridoxal phosphate binding"/>
    <property type="evidence" value="ECO:0007669"/>
    <property type="project" value="InterPro"/>
</dbReference>
<dbReference type="InterPro" id="IPR015421">
    <property type="entry name" value="PyrdxlP-dep_Trfase_major"/>
</dbReference>
<sequence>MPQLARRMSRAKPSAIMAVAEKAKRLKSEGRDIISFSIGVPNFLPGDHVYAAAREALDKDSGQYGSNRGPDALLDAFIAHMDAIGLAGYGRANCSTGVGAKHVIYNLAEALLDEGDVIAFPAPYWTTYLDIADIVNAKAVTLPCPASQDYKLTSAQLDEALATHKPKVFLFNNPSNPTGMVYTREEIVALADVLVKYPDTWIIADDIYNRMLFDGLEYVNFVQVRPELRDRVIFIDSLSKTYGMPGWRVGFMAGPESVAKAVTTMNSNHITNLPEVVCAAAIAALSGPQDVPTQKNAEFQAKRDQVMAVMDAIPGVVCPRPQGAFYVFPDISSAFGKSHNGVQIENDVDFCNVLLEAKGVACVPGSAFGEPRALRISYTCPTPQLAPGLARIQEFFAELV</sequence>
<comment type="cofactor">
    <cofactor evidence="1 6">
        <name>pyridoxal 5'-phosphate</name>
        <dbReference type="ChEBI" id="CHEBI:597326"/>
    </cofactor>
</comment>
<dbReference type="PRINTS" id="PR00753">
    <property type="entry name" value="ACCSYNTHASE"/>
</dbReference>
<evidence type="ECO:0000256" key="1">
    <source>
        <dbReference type="ARBA" id="ARBA00001933"/>
    </source>
</evidence>
<dbReference type="InterPro" id="IPR015424">
    <property type="entry name" value="PyrdxlP-dep_Trfase"/>
</dbReference>
<protein>
    <recommendedName>
        <fullName evidence="6">Aminotransferase</fullName>
        <ecNumber evidence="6">2.6.1.-</ecNumber>
    </recommendedName>
</protein>
<comment type="similarity">
    <text evidence="2 6">Belongs to the class-I pyridoxal-phosphate-dependent aminotransferase family.</text>
</comment>
<dbReference type="CDD" id="cd00609">
    <property type="entry name" value="AAT_like"/>
    <property type="match status" value="1"/>
</dbReference>
<name>A0A7G9SM55_9GAMM</name>
<keyword evidence="9" id="KW-1185">Reference proteome</keyword>
<evidence type="ECO:0000256" key="6">
    <source>
        <dbReference type="RuleBase" id="RU000481"/>
    </source>
</evidence>
<dbReference type="Proteomes" id="UP000515804">
    <property type="component" value="Chromosome"/>
</dbReference>
<dbReference type="Gene3D" id="3.90.1150.10">
    <property type="entry name" value="Aspartate Aminotransferase, domain 1"/>
    <property type="match status" value="1"/>
</dbReference>
<dbReference type="RefSeq" id="WP_187551453.1">
    <property type="nucleotide sequence ID" value="NZ_BMZL01000002.1"/>
</dbReference>
<reference evidence="8 9" key="1">
    <citation type="submission" date="2020-08" db="EMBL/GenBank/DDBJ databases">
        <title>Genome sequence of Thermomonas carbonis KCTC 42013T.</title>
        <authorList>
            <person name="Hyun D.-W."/>
            <person name="Bae J.-W."/>
        </authorList>
    </citation>
    <scope>NUCLEOTIDE SEQUENCE [LARGE SCALE GENOMIC DNA]</scope>
    <source>
        <strain evidence="8 9">KCTC 42013</strain>
    </source>
</reference>
<dbReference type="InterPro" id="IPR004839">
    <property type="entry name" value="Aminotransferase_I/II_large"/>
</dbReference>
<dbReference type="GO" id="GO:0008483">
    <property type="term" value="F:transaminase activity"/>
    <property type="evidence" value="ECO:0007669"/>
    <property type="project" value="UniProtKB-KW"/>
</dbReference>
<dbReference type="InterPro" id="IPR004838">
    <property type="entry name" value="NHTrfase_class1_PyrdxlP-BS"/>
</dbReference>
<keyword evidence="5" id="KW-0663">Pyridoxal phosphate</keyword>
<dbReference type="KEGG" id="tcn:H9L16_09325"/>
<evidence type="ECO:0000313" key="9">
    <source>
        <dbReference type="Proteomes" id="UP000515804"/>
    </source>
</evidence>
<dbReference type="EMBL" id="CP060719">
    <property type="protein sequence ID" value="QNN68930.1"/>
    <property type="molecule type" value="Genomic_DNA"/>
</dbReference>
<dbReference type="EC" id="2.6.1.-" evidence="6"/>
<keyword evidence="3 6" id="KW-0032">Aminotransferase</keyword>
<proteinExistence type="inferred from homology"/>
<dbReference type="PROSITE" id="PS00105">
    <property type="entry name" value="AA_TRANSFER_CLASS_1"/>
    <property type="match status" value="1"/>
</dbReference>
<dbReference type="InterPro" id="IPR050596">
    <property type="entry name" value="AspAT/PAT-like"/>
</dbReference>
<evidence type="ECO:0000259" key="7">
    <source>
        <dbReference type="Pfam" id="PF00155"/>
    </source>
</evidence>
<dbReference type="InterPro" id="IPR015422">
    <property type="entry name" value="PyrdxlP-dep_Trfase_small"/>
</dbReference>
<keyword evidence="4 6" id="KW-0808">Transferase</keyword>
<dbReference type="Pfam" id="PF00155">
    <property type="entry name" value="Aminotran_1_2"/>
    <property type="match status" value="1"/>
</dbReference>
<dbReference type="AlphaFoldDB" id="A0A7G9SM55"/>
<evidence type="ECO:0000256" key="2">
    <source>
        <dbReference type="ARBA" id="ARBA00007441"/>
    </source>
</evidence>
<dbReference type="PANTHER" id="PTHR46383:SF1">
    <property type="entry name" value="ASPARTATE AMINOTRANSFERASE"/>
    <property type="match status" value="1"/>
</dbReference>
<dbReference type="Gene3D" id="3.40.640.10">
    <property type="entry name" value="Type I PLP-dependent aspartate aminotransferase-like (Major domain)"/>
    <property type="match status" value="1"/>
</dbReference>
<evidence type="ECO:0000256" key="5">
    <source>
        <dbReference type="ARBA" id="ARBA00022898"/>
    </source>
</evidence>
<dbReference type="PANTHER" id="PTHR46383">
    <property type="entry name" value="ASPARTATE AMINOTRANSFERASE"/>
    <property type="match status" value="1"/>
</dbReference>
<organism evidence="8 9">
    <name type="scientific">Thermomonas carbonis</name>
    <dbReference type="NCBI Taxonomy" id="1463158"/>
    <lineage>
        <taxon>Bacteria</taxon>
        <taxon>Pseudomonadati</taxon>
        <taxon>Pseudomonadota</taxon>
        <taxon>Gammaproteobacteria</taxon>
        <taxon>Lysobacterales</taxon>
        <taxon>Lysobacteraceae</taxon>
        <taxon>Thermomonas</taxon>
    </lineage>
</organism>
<dbReference type="SUPFAM" id="SSF53383">
    <property type="entry name" value="PLP-dependent transferases"/>
    <property type="match status" value="1"/>
</dbReference>
<evidence type="ECO:0000256" key="3">
    <source>
        <dbReference type="ARBA" id="ARBA00022576"/>
    </source>
</evidence>
<gene>
    <name evidence="8" type="ORF">H9L16_09325</name>
</gene>
<accession>A0A7G9SM55</accession>
<evidence type="ECO:0000256" key="4">
    <source>
        <dbReference type="ARBA" id="ARBA00022679"/>
    </source>
</evidence>